<dbReference type="Proteomes" id="UP000217676">
    <property type="component" value="Chromosome"/>
</dbReference>
<dbReference type="SUPFAM" id="SSF52402">
    <property type="entry name" value="Adenine nucleotide alpha hydrolases-like"/>
    <property type="match status" value="2"/>
</dbReference>
<evidence type="ECO:0000313" key="3">
    <source>
        <dbReference type="EMBL" id="BAU87330.1"/>
    </source>
</evidence>
<dbReference type="KEGG" id="slau:SLA_6463"/>
<evidence type="ECO:0000313" key="4">
    <source>
        <dbReference type="Proteomes" id="UP000217676"/>
    </source>
</evidence>
<gene>
    <name evidence="3" type="ORF">SLA_6463</name>
</gene>
<proteinExistence type="inferred from homology"/>
<evidence type="ECO:0000259" key="2">
    <source>
        <dbReference type="Pfam" id="PF00582"/>
    </source>
</evidence>
<dbReference type="EMBL" id="AP017424">
    <property type="protein sequence ID" value="BAU87330.1"/>
    <property type="molecule type" value="Genomic_DNA"/>
</dbReference>
<accession>A0A160P8R9</accession>
<feature type="domain" description="UspA" evidence="2">
    <location>
        <begin position="2"/>
        <end position="135"/>
    </location>
</feature>
<dbReference type="Gene3D" id="3.40.50.620">
    <property type="entry name" value="HUPs"/>
    <property type="match status" value="2"/>
</dbReference>
<dbReference type="InterPro" id="IPR014729">
    <property type="entry name" value="Rossmann-like_a/b/a_fold"/>
</dbReference>
<dbReference type="PANTHER" id="PTHR31964">
    <property type="entry name" value="ADENINE NUCLEOTIDE ALPHA HYDROLASES-LIKE SUPERFAMILY PROTEIN"/>
    <property type="match status" value="1"/>
</dbReference>
<keyword evidence="4" id="KW-1185">Reference proteome</keyword>
<name>A0A160P8R9_STRLU</name>
<protein>
    <recommendedName>
        <fullName evidence="2">UspA domain-containing protein</fullName>
    </recommendedName>
</protein>
<comment type="similarity">
    <text evidence="1">Belongs to the universal stress protein A family.</text>
</comment>
<dbReference type="AlphaFoldDB" id="A0A160P8R9"/>
<dbReference type="Pfam" id="PF00582">
    <property type="entry name" value="Usp"/>
    <property type="match status" value="2"/>
</dbReference>
<organism evidence="3 4">
    <name type="scientific">Streptomyces laurentii</name>
    <dbReference type="NCBI Taxonomy" id="39478"/>
    <lineage>
        <taxon>Bacteria</taxon>
        <taxon>Bacillati</taxon>
        <taxon>Actinomycetota</taxon>
        <taxon>Actinomycetes</taxon>
        <taxon>Kitasatosporales</taxon>
        <taxon>Streptomycetaceae</taxon>
        <taxon>Streptomyces</taxon>
    </lineage>
</organism>
<dbReference type="PRINTS" id="PR01438">
    <property type="entry name" value="UNVRSLSTRESS"/>
</dbReference>
<dbReference type="PANTHER" id="PTHR31964:SF113">
    <property type="entry name" value="USPA DOMAIN-CONTAINING PROTEIN"/>
    <property type="match status" value="1"/>
</dbReference>
<evidence type="ECO:0000256" key="1">
    <source>
        <dbReference type="ARBA" id="ARBA00008791"/>
    </source>
</evidence>
<reference evidence="3 4" key="1">
    <citation type="journal article" date="2016" name="Genome Announc.">
        <title>Complete Genome Sequence of Thiostrepton-Producing Streptomyces laurentii ATCC 31255.</title>
        <authorList>
            <person name="Doi K."/>
            <person name="Fujino Y."/>
            <person name="Nagayoshi Y."/>
            <person name="Ohshima T."/>
            <person name="Ogata S."/>
        </authorList>
    </citation>
    <scope>NUCLEOTIDE SEQUENCE [LARGE SCALE GENOMIC DNA]</scope>
    <source>
        <strain evidence="3 4">ATCC 31255</strain>
    </source>
</reference>
<dbReference type="InterPro" id="IPR006016">
    <property type="entry name" value="UspA"/>
</dbReference>
<feature type="domain" description="UspA" evidence="2">
    <location>
        <begin position="147"/>
        <end position="284"/>
    </location>
</feature>
<dbReference type="InterPro" id="IPR006015">
    <property type="entry name" value="Universal_stress_UspA"/>
</dbReference>
<sequence length="302" mass="32056">MVAGVDGSETGLAALDWAVDEAERYALPLRIVHASLWERYEGVETDPAADRPTGQDEAEDIVAAAAEHARLRAPGVAVTTAVLPDDPAGALLREAEEAALVVVGNRGRGEFTGLLLGSVSLVVAARSSCPVVVVRGDRYTRDAGHGRVLLGIGAYDVDSPAVRFAFREAALRDAELDVVCAWRRPSPRHTGHPLLTGEAGGGDERGASDLLDKALDALVREHPRVAVRRVTVEGAPHRVLVQRSAAADLLVVGARRRDALVGLELGRVAHRALHHAECPVAIVPQYPPRGQEEPEDAEDTEG</sequence>